<dbReference type="PANTHER" id="PTHR23513">
    <property type="entry name" value="INTEGRAL MEMBRANE EFFLUX PROTEIN-RELATED"/>
    <property type="match status" value="1"/>
</dbReference>
<evidence type="ECO:0000256" key="1">
    <source>
        <dbReference type="ARBA" id="ARBA00004651"/>
    </source>
</evidence>
<dbReference type="EMBL" id="JBHUFZ010000032">
    <property type="protein sequence ID" value="MFD1891239.1"/>
    <property type="molecule type" value="Genomic_DNA"/>
</dbReference>
<evidence type="ECO:0000256" key="6">
    <source>
        <dbReference type="SAM" id="Phobius"/>
    </source>
</evidence>
<feature type="transmembrane region" description="Helical" evidence="6">
    <location>
        <begin position="51"/>
        <end position="72"/>
    </location>
</feature>
<keyword evidence="5 6" id="KW-0472">Membrane</keyword>
<gene>
    <name evidence="7" type="ORF">ACFSCS_13760</name>
</gene>
<keyword evidence="3 6" id="KW-0812">Transmembrane</keyword>
<evidence type="ECO:0000256" key="4">
    <source>
        <dbReference type="ARBA" id="ARBA00022989"/>
    </source>
</evidence>
<feature type="transmembrane region" description="Helical" evidence="6">
    <location>
        <begin position="399"/>
        <end position="421"/>
    </location>
</feature>
<comment type="caution">
    <text evidence="7">The sequence shown here is derived from an EMBL/GenBank/DDBJ whole genome shotgun (WGS) entry which is preliminary data.</text>
</comment>
<evidence type="ECO:0000313" key="7">
    <source>
        <dbReference type="EMBL" id="MFD1891239.1"/>
    </source>
</evidence>
<dbReference type="RefSeq" id="WP_343875500.1">
    <property type="nucleotide sequence ID" value="NZ_BAAAIX010000033.1"/>
</dbReference>
<sequence length="442" mass="46229">MNFARQLQHLLRHPRFRKLFTIRALTQTADGTLQVGMASHILFNPAQQPDAASIAAMFAITLMPFSIVGPFVSGLLDRWSRRTVAVVVDATRCLLALVIAGLVAGAASGPLLSGLLFGCLMVALALNRFVLAGLAAGLQHTIDDDEFLTASAVMPMIGPLGVLLGGGLAAGIRLASPWSANLADAVIFCCAAAMWACSCLVATRLGSRDLGPLVPAPRTRASETLQAIADAGRHLAGRRPALLGLATITVQRVCYGLTMVTALLVFRRHLHAPDDVTGAMADIGLWMGASGVGFALSVLLVPPLARRLGMRATMVALLLASAVVQLGPGSVLNRWSLVVASFLVGWFAQSVKICVDTVVQAHVDEDVKGRVFVIYDGIFNAAIVLAAVLGMVLLPEDGASHLVLAGIGVSYALTAALFWLASRPMGSATFNRGTDLDARGAA</sequence>
<comment type="subcellular location">
    <subcellularLocation>
        <location evidence="1">Cell membrane</location>
        <topology evidence="1">Multi-pass membrane protein</topology>
    </subcellularLocation>
</comment>
<feature type="transmembrane region" description="Helical" evidence="6">
    <location>
        <begin position="371"/>
        <end position="393"/>
    </location>
</feature>
<feature type="transmembrane region" description="Helical" evidence="6">
    <location>
        <begin position="182"/>
        <end position="203"/>
    </location>
</feature>
<accession>A0ABW4RZK1</accession>
<dbReference type="PANTHER" id="PTHR23513:SF17">
    <property type="entry name" value="MEMBRANE PROTEIN"/>
    <property type="match status" value="1"/>
</dbReference>
<evidence type="ECO:0000256" key="5">
    <source>
        <dbReference type="ARBA" id="ARBA00023136"/>
    </source>
</evidence>
<dbReference type="InterPro" id="IPR011701">
    <property type="entry name" value="MFS"/>
</dbReference>
<feature type="transmembrane region" description="Helical" evidence="6">
    <location>
        <begin position="312"/>
        <end position="331"/>
    </location>
</feature>
<keyword evidence="4 6" id="KW-1133">Transmembrane helix</keyword>
<dbReference type="Pfam" id="PF07690">
    <property type="entry name" value="MFS_1"/>
    <property type="match status" value="1"/>
</dbReference>
<organism evidence="7 8">
    <name type="scientific">Luteococcus peritonei</name>
    <dbReference type="NCBI Taxonomy" id="88874"/>
    <lineage>
        <taxon>Bacteria</taxon>
        <taxon>Bacillati</taxon>
        <taxon>Actinomycetota</taxon>
        <taxon>Actinomycetes</taxon>
        <taxon>Propionibacteriales</taxon>
        <taxon>Propionibacteriaceae</taxon>
        <taxon>Luteococcus</taxon>
    </lineage>
</organism>
<feature type="transmembrane region" description="Helical" evidence="6">
    <location>
        <begin position="337"/>
        <end position="359"/>
    </location>
</feature>
<keyword evidence="2" id="KW-1003">Cell membrane</keyword>
<feature type="transmembrane region" description="Helical" evidence="6">
    <location>
        <begin position="84"/>
        <end position="105"/>
    </location>
</feature>
<dbReference type="InterPro" id="IPR036259">
    <property type="entry name" value="MFS_trans_sf"/>
</dbReference>
<keyword evidence="8" id="KW-1185">Reference proteome</keyword>
<dbReference type="SUPFAM" id="SSF103473">
    <property type="entry name" value="MFS general substrate transporter"/>
    <property type="match status" value="1"/>
</dbReference>
<dbReference type="Gene3D" id="1.20.1250.20">
    <property type="entry name" value="MFS general substrate transporter like domains"/>
    <property type="match status" value="1"/>
</dbReference>
<evidence type="ECO:0000256" key="2">
    <source>
        <dbReference type="ARBA" id="ARBA00022475"/>
    </source>
</evidence>
<evidence type="ECO:0000313" key="8">
    <source>
        <dbReference type="Proteomes" id="UP001597326"/>
    </source>
</evidence>
<evidence type="ECO:0000256" key="3">
    <source>
        <dbReference type="ARBA" id="ARBA00022692"/>
    </source>
</evidence>
<name>A0ABW4RZK1_9ACTN</name>
<feature type="transmembrane region" description="Helical" evidence="6">
    <location>
        <begin position="147"/>
        <end position="170"/>
    </location>
</feature>
<protein>
    <submittedName>
        <fullName evidence="7">MFS transporter</fullName>
    </submittedName>
</protein>
<feature type="transmembrane region" description="Helical" evidence="6">
    <location>
        <begin position="242"/>
        <end position="265"/>
    </location>
</feature>
<dbReference type="Proteomes" id="UP001597326">
    <property type="component" value="Unassembled WGS sequence"/>
</dbReference>
<feature type="transmembrane region" description="Helical" evidence="6">
    <location>
        <begin position="285"/>
        <end position="305"/>
    </location>
</feature>
<proteinExistence type="predicted"/>
<feature type="transmembrane region" description="Helical" evidence="6">
    <location>
        <begin position="111"/>
        <end position="135"/>
    </location>
</feature>
<reference evidence="8" key="1">
    <citation type="journal article" date="2019" name="Int. J. Syst. Evol. Microbiol.">
        <title>The Global Catalogue of Microorganisms (GCM) 10K type strain sequencing project: providing services to taxonomists for standard genome sequencing and annotation.</title>
        <authorList>
            <consortium name="The Broad Institute Genomics Platform"/>
            <consortium name="The Broad Institute Genome Sequencing Center for Infectious Disease"/>
            <person name="Wu L."/>
            <person name="Ma J."/>
        </authorList>
    </citation>
    <scope>NUCLEOTIDE SEQUENCE [LARGE SCALE GENOMIC DNA]</scope>
    <source>
        <strain evidence="8">CAIM 431</strain>
    </source>
</reference>